<dbReference type="EMBL" id="ML178827">
    <property type="protein sequence ID" value="TFL00795.1"/>
    <property type="molecule type" value="Genomic_DNA"/>
</dbReference>
<feature type="signal peptide" evidence="1">
    <location>
        <begin position="1"/>
        <end position="16"/>
    </location>
</feature>
<evidence type="ECO:0000256" key="1">
    <source>
        <dbReference type="SAM" id="SignalP"/>
    </source>
</evidence>
<keyword evidence="3" id="KW-1185">Reference proteome</keyword>
<feature type="chain" id="PRO_5022815113" evidence="1">
    <location>
        <begin position="17"/>
        <end position="304"/>
    </location>
</feature>
<organism evidence="2 3">
    <name type="scientific">Pterulicium gracile</name>
    <dbReference type="NCBI Taxonomy" id="1884261"/>
    <lineage>
        <taxon>Eukaryota</taxon>
        <taxon>Fungi</taxon>
        <taxon>Dikarya</taxon>
        <taxon>Basidiomycota</taxon>
        <taxon>Agaricomycotina</taxon>
        <taxon>Agaricomycetes</taxon>
        <taxon>Agaricomycetidae</taxon>
        <taxon>Agaricales</taxon>
        <taxon>Pleurotineae</taxon>
        <taxon>Pterulaceae</taxon>
        <taxon>Pterulicium</taxon>
    </lineage>
</organism>
<proteinExistence type="predicted"/>
<keyword evidence="1" id="KW-0732">Signal</keyword>
<gene>
    <name evidence="2" type="ORF">BDV98DRAFT_568731</name>
</gene>
<name>A0A5C3QFF0_9AGAR</name>
<dbReference type="InterPro" id="IPR038213">
    <property type="entry name" value="IFI6/IFI27-like_sf"/>
</dbReference>
<sequence length="304" mass="34169">MRLSLVSLALSATASALQVSFSTPSTRPAGLIFETFSWWNKPPIPKFNTHFFEDAIKLGWQKAHDGAVEQFELAKRLAEENKINFNITPLVEKAKMLIDATRELREQIFLLHPDEEVAAMLDGVDLDGFSEEFGKLLEDVQRSLEAQFPHPDGAPSHEERSGRVRAALSQAKESFVRLSVAHGIEEEKARESFGKIEPLVHDLVVLAGDLAEQHPKLLEAILIGGIMLIIPENLLLRPIFGLLGWGPYGPVKGSFAAWAQRFFFGAEVEEGSWFAALQRWTMNEVPWYKWVYGWARDTLKAIFG</sequence>
<accession>A0A5C3QFF0</accession>
<dbReference type="AlphaFoldDB" id="A0A5C3QFF0"/>
<dbReference type="Proteomes" id="UP000305067">
    <property type="component" value="Unassembled WGS sequence"/>
</dbReference>
<evidence type="ECO:0000313" key="2">
    <source>
        <dbReference type="EMBL" id="TFL00795.1"/>
    </source>
</evidence>
<dbReference type="Gene3D" id="6.10.110.10">
    <property type="match status" value="1"/>
</dbReference>
<reference evidence="2 3" key="1">
    <citation type="journal article" date="2019" name="Nat. Ecol. Evol.">
        <title>Megaphylogeny resolves global patterns of mushroom evolution.</title>
        <authorList>
            <person name="Varga T."/>
            <person name="Krizsan K."/>
            <person name="Foldi C."/>
            <person name="Dima B."/>
            <person name="Sanchez-Garcia M."/>
            <person name="Sanchez-Ramirez S."/>
            <person name="Szollosi G.J."/>
            <person name="Szarkandi J.G."/>
            <person name="Papp V."/>
            <person name="Albert L."/>
            <person name="Andreopoulos W."/>
            <person name="Angelini C."/>
            <person name="Antonin V."/>
            <person name="Barry K.W."/>
            <person name="Bougher N.L."/>
            <person name="Buchanan P."/>
            <person name="Buyck B."/>
            <person name="Bense V."/>
            <person name="Catcheside P."/>
            <person name="Chovatia M."/>
            <person name="Cooper J."/>
            <person name="Damon W."/>
            <person name="Desjardin D."/>
            <person name="Finy P."/>
            <person name="Geml J."/>
            <person name="Haridas S."/>
            <person name="Hughes K."/>
            <person name="Justo A."/>
            <person name="Karasinski D."/>
            <person name="Kautmanova I."/>
            <person name="Kiss B."/>
            <person name="Kocsube S."/>
            <person name="Kotiranta H."/>
            <person name="LaButti K.M."/>
            <person name="Lechner B.E."/>
            <person name="Liimatainen K."/>
            <person name="Lipzen A."/>
            <person name="Lukacs Z."/>
            <person name="Mihaltcheva S."/>
            <person name="Morgado L.N."/>
            <person name="Niskanen T."/>
            <person name="Noordeloos M.E."/>
            <person name="Ohm R.A."/>
            <person name="Ortiz-Santana B."/>
            <person name="Ovrebo C."/>
            <person name="Racz N."/>
            <person name="Riley R."/>
            <person name="Savchenko A."/>
            <person name="Shiryaev A."/>
            <person name="Soop K."/>
            <person name="Spirin V."/>
            <person name="Szebenyi C."/>
            <person name="Tomsovsky M."/>
            <person name="Tulloss R.E."/>
            <person name="Uehling J."/>
            <person name="Grigoriev I.V."/>
            <person name="Vagvolgyi C."/>
            <person name="Papp T."/>
            <person name="Martin F.M."/>
            <person name="Miettinen O."/>
            <person name="Hibbett D.S."/>
            <person name="Nagy L.G."/>
        </authorList>
    </citation>
    <scope>NUCLEOTIDE SEQUENCE [LARGE SCALE GENOMIC DNA]</scope>
    <source>
        <strain evidence="2 3">CBS 309.79</strain>
    </source>
</reference>
<evidence type="ECO:0000313" key="3">
    <source>
        <dbReference type="Proteomes" id="UP000305067"/>
    </source>
</evidence>
<dbReference type="OrthoDB" id="440424at2759"/>
<protein>
    <submittedName>
        <fullName evidence="2">Uncharacterized protein</fullName>
    </submittedName>
</protein>